<dbReference type="Gene3D" id="2.30.42.10">
    <property type="match status" value="1"/>
</dbReference>
<keyword evidence="3 5" id="KW-0378">Hydrolase</keyword>
<dbReference type="CDD" id="cd07560">
    <property type="entry name" value="Peptidase_S41_CPP"/>
    <property type="match status" value="1"/>
</dbReference>
<feature type="domain" description="PDZ" evidence="7">
    <location>
        <begin position="103"/>
        <end position="196"/>
    </location>
</feature>
<keyword evidence="2 5" id="KW-0645">Protease</keyword>
<dbReference type="SMART" id="SM00245">
    <property type="entry name" value="TSPc"/>
    <property type="match status" value="1"/>
</dbReference>
<dbReference type="Gene3D" id="3.30.750.44">
    <property type="match status" value="1"/>
</dbReference>
<dbReference type="InterPro" id="IPR055210">
    <property type="entry name" value="CtpA/B_N"/>
</dbReference>
<sequence>MEIKKKKFIIYLITAFLGGCLVTGGAAALVYNGALGYVRVDADDYKTLTDTYERYGKAEQLYRTLEENYYQETNEEDIMTGLYKGMVSGLGDPYSSYMTEDEYASWKASATGEYSGVGITFSQDDEGNFTVVSVEEGAPADEGGLKAGDIIKKVNGREYDDMEVMANAMRGEEGTDVEVTYSRDGRERTVTLTREKIEQTSVAWEMLNDDTGYIKISSFISGTADEFHEALEAVEKKGADSLVLDLRDNGGGLVDACVEIADEFLDEGTVTYLEDRNGERIDYNAEDGRTDLKTVVLVNENSASASEILAAALQDNGTALVGETTYGKGVVQSTVELDDGTALKLTIMQYFSPKGRTINEKGITPDYEVKAGGEGEEDSQLEKALSLL</sequence>
<dbReference type="InterPro" id="IPR036034">
    <property type="entry name" value="PDZ_sf"/>
</dbReference>
<dbReference type="GO" id="GO:0030288">
    <property type="term" value="C:outer membrane-bounded periplasmic space"/>
    <property type="evidence" value="ECO:0007669"/>
    <property type="project" value="TreeGrafter"/>
</dbReference>
<evidence type="ECO:0000256" key="3">
    <source>
        <dbReference type="ARBA" id="ARBA00022801"/>
    </source>
</evidence>
<evidence type="ECO:0000256" key="5">
    <source>
        <dbReference type="RuleBase" id="RU004404"/>
    </source>
</evidence>
<keyword evidence="4 5" id="KW-0720">Serine protease</keyword>
<comment type="caution">
    <text evidence="8">The sequence shown here is derived from an EMBL/GenBank/DDBJ whole genome shotgun (WGS) entry which is preliminary data.</text>
</comment>
<dbReference type="Pfam" id="PF13180">
    <property type="entry name" value="PDZ_2"/>
    <property type="match status" value="1"/>
</dbReference>
<dbReference type="SUPFAM" id="SSF50156">
    <property type="entry name" value="PDZ domain-like"/>
    <property type="match status" value="1"/>
</dbReference>
<dbReference type="GO" id="GO:0008236">
    <property type="term" value="F:serine-type peptidase activity"/>
    <property type="evidence" value="ECO:0007669"/>
    <property type="project" value="UniProtKB-KW"/>
</dbReference>
<dbReference type="SMART" id="SM00228">
    <property type="entry name" value="PDZ"/>
    <property type="match status" value="1"/>
</dbReference>
<gene>
    <name evidence="8" type="ORF">IAC50_01575</name>
</gene>
<evidence type="ECO:0000256" key="1">
    <source>
        <dbReference type="ARBA" id="ARBA00009179"/>
    </source>
</evidence>
<dbReference type="Pfam" id="PF03572">
    <property type="entry name" value="Peptidase_S41"/>
    <property type="match status" value="1"/>
</dbReference>
<comment type="similarity">
    <text evidence="1 5">Belongs to the peptidase S41A family.</text>
</comment>
<accession>A0A9D1HZJ5</accession>
<dbReference type="PANTHER" id="PTHR32060:SF30">
    <property type="entry name" value="CARBOXY-TERMINAL PROCESSING PROTEASE CTPA"/>
    <property type="match status" value="1"/>
</dbReference>
<evidence type="ECO:0000256" key="6">
    <source>
        <dbReference type="SAM" id="MobiDB-lite"/>
    </source>
</evidence>
<dbReference type="PROSITE" id="PS50106">
    <property type="entry name" value="PDZ"/>
    <property type="match status" value="1"/>
</dbReference>
<reference evidence="8" key="1">
    <citation type="submission" date="2020-10" db="EMBL/GenBank/DDBJ databases">
        <authorList>
            <person name="Gilroy R."/>
        </authorList>
    </citation>
    <scope>NUCLEOTIDE SEQUENCE</scope>
    <source>
        <strain evidence="8">ChiHcec3-6078</strain>
    </source>
</reference>
<name>A0A9D1HZJ5_9FIRM</name>
<dbReference type="EMBL" id="DVMP01000035">
    <property type="protein sequence ID" value="HIU25172.1"/>
    <property type="molecule type" value="Genomic_DNA"/>
</dbReference>
<evidence type="ECO:0000259" key="7">
    <source>
        <dbReference type="PROSITE" id="PS50106"/>
    </source>
</evidence>
<dbReference type="PROSITE" id="PS51257">
    <property type="entry name" value="PROKAR_LIPOPROTEIN"/>
    <property type="match status" value="1"/>
</dbReference>
<dbReference type="GO" id="GO:0006508">
    <property type="term" value="P:proteolysis"/>
    <property type="evidence" value="ECO:0007669"/>
    <property type="project" value="UniProtKB-KW"/>
</dbReference>
<evidence type="ECO:0000313" key="9">
    <source>
        <dbReference type="Proteomes" id="UP000824090"/>
    </source>
</evidence>
<dbReference type="InterPro" id="IPR029045">
    <property type="entry name" value="ClpP/crotonase-like_dom_sf"/>
</dbReference>
<protein>
    <submittedName>
        <fullName evidence="8">S41 family peptidase</fullName>
    </submittedName>
</protein>
<dbReference type="CDD" id="cd06782">
    <property type="entry name" value="cpPDZ_CPP-like"/>
    <property type="match status" value="1"/>
</dbReference>
<dbReference type="PANTHER" id="PTHR32060">
    <property type="entry name" value="TAIL-SPECIFIC PROTEASE"/>
    <property type="match status" value="1"/>
</dbReference>
<proteinExistence type="inferred from homology"/>
<dbReference type="InterPro" id="IPR005151">
    <property type="entry name" value="Tail-specific_protease"/>
</dbReference>
<evidence type="ECO:0000256" key="4">
    <source>
        <dbReference type="ARBA" id="ARBA00022825"/>
    </source>
</evidence>
<dbReference type="AlphaFoldDB" id="A0A9D1HZJ5"/>
<dbReference type="InterPro" id="IPR004447">
    <property type="entry name" value="Peptidase_S41A"/>
</dbReference>
<dbReference type="Proteomes" id="UP000824090">
    <property type="component" value="Unassembled WGS sequence"/>
</dbReference>
<organism evidence="8 9">
    <name type="scientific">Candidatus Allocopromorpha excrementigallinarum</name>
    <dbReference type="NCBI Taxonomy" id="2840742"/>
    <lineage>
        <taxon>Bacteria</taxon>
        <taxon>Bacillati</taxon>
        <taxon>Bacillota</taxon>
        <taxon>Clostridia</taxon>
        <taxon>Eubacteriales</taxon>
        <taxon>Eubacteriaceae</taxon>
        <taxon>Eubacteriaceae incertae sedis</taxon>
        <taxon>Candidatus Allocopromorpha</taxon>
    </lineage>
</organism>
<evidence type="ECO:0000313" key="8">
    <source>
        <dbReference type="EMBL" id="HIU25172.1"/>
    </source>
</evidence>
<dbReference type="GO" id="GO:0004175">
    <property type="term" value="F:endopeptidase activity"/>
    <property type="evidence" value="ECO:0007669"/>
    <property type="project" value="TreeGrafter"/>
</dbReference>
<dbReference type="SUPFAM" id="SSF52096">
    <property type="entry name" value="ClpP/crotonase"/>
    <property type="match status" value="1"/>
</dbReference>
<dbReference type="InterPro" id="IPR001478">
    <property type="entry name" value="PDZ"/>
</dbReference>
<dbReference type="Pfam" id="PF22694">
    <property type="entry name" value="CtpB_N-like"/>
    <property type="match status" value="1"/>
</dbReference>
<dbReference type="GO" id="GO:0007165">
    <property type="term" value="P:signal transduction"/>
    <property type="evidence" value="ECO:0007669"/>
    <property type="project" value="TreeGrafter"/>
</dbReference>
<reference evidence="8" key="2">
    <citation type="journal article" date="2021" name="PeerJ">
        <title>Extensive microbial diversity within the chicken gut microbiome revealed by metagenomics and culture.</title>
        <authorList>
            <person name="Gilroy R."/>
            <person name="Ravi A."/>
            <person name="Getino M."/>
            <person name="Pursley I."/>
            <person name="Horton D.L."/>
            <person name="Alikhan N.F."/>
            <person name="Baker D."/>
            <person name="Gharbi K."/>
            <person name="Hall N."/>
            <person name="Watson M."/>
            <person name="Adriaenssens E.M."/>
            <person name="Foster-Nyarko E."/>
            <person name="Jarju S."/>
            <person name="Secka A."/>
            <person name="Antonio M."/>
            <person name="Oren A."/>
            <person name="Chaudhuri R.R."/>
            <person name="La Ragione R."/>
            <person name="Hildebrand F."/>
            <person name="Pallen M.J."/>
        </authorList>
    </citation>
    <scope>NUCLEOTIDE SEQUENCE</scope>
    <source>
        <strain evidence="8">ChiHcec3-6078</strain>
    </source>
</reference>
<feature type="region of interest" description="Disordered" evidence="6">
    <location>
        <begin position="369"/>
        <end position="388"/>
    </location>
</feature>
<dbReference type="Gene3D" id="3.90.226.10">
    <property type="entry name" value="2-enoyl-CoA Hydratase, Chain A, domain 1"/>
    <property type="match status" value="1"/>
</dbReference>
<evidence type="ECO:0000256" key="2">
    <source>
        <dbReference type="ARBA" id="ARBA00022670"/>
    </source>
</evidence>
<dbReference type="NCBIfam" id="TIGR00225">
    <property type="entry name" value="prc"/>
    <property type="match status" value="1"/>
</dbReference>